<dbReference type="InterPro" id="IPR001173">
    <property type="entry name" value="Glyco_trans_2-like"/>
</dbReference>
<dbReference type="CDD" id="cd04186">
    <property type="entry name" value="GT_2_like_c"/>
    <property type="match status" value="1"/>
</dbReference>
<evidence type="ECO:0000256" key="4">
    <source>
        <dbReference type="ARBA" id="ARBA00022679"/>
    </source>
</evidence>
<dbReference type="PANTHER" id="PTHR43179">
    <property type="entry name" value="RHAMNOSYLTRANSFERASE WBBL"/>
    <property type="match status" value="1"/>
</dbReference>
<name>A0A8J7HHI3_9CYAN</name>
<dbReference type="GO" id="GO:0016757">
    <property type="term" value="F:glycosyltransferase activity"/>
    <property type="evidence" value="ECO:0007669"/>
    <property type="project" value="UniProtKB-KW"/>
</dbReference>
<feature type="domain" description="Glycosyltransferase 2-like" evidence="5">
    <location>
        <begin position="22"/>
        <end position="176"/>
    </location>
</feature>
<dbReference type="PANTHER" id="PTHR43179:SF12">
    <property type="entry name" value="GALACTOFURANOSYLTRANSFERASE GLFT2"/>
    <property type="match status" value="1"/>
</dbReference>
<evidence type="ECO:0000259" key="5">
    <source>
        <dbReference type="Pfam" id="PF00535"/>
    </source>
</evidence>
<dbReference type="AlphaFoldDB" id="A0A8J7HHI3"/>
<accession>A0A8J7HHI3</accession>
<dbReference type="Pfam" id="PF00535">
    <property type="entry name" value="Glycos_transf_2"/>
    <property type="match status" value="1"/>
</dbReference>
<dbReference type="InterPro" id="IPR029044">
    <property type="entry name" value="Nucleotide-diphossugar_trans"/>
</dbReference>
<evidence type="ECO:0000256" key="2">
    <source>
        <dbReference type="ARBA" id="ARBA00006739"/>
    </source>
</evidence>
<keyword evidence="4" id="KW-0808">Transferase</keyword>
<sequence>MDKIAPQIFILVLNWNGKIDTIECLESVQKIDYPNYKIILLDNGSIDDSVVTIKEKFPQVLVIENNANLGFAAGNNVGIDYALSQGADYIFLLNNDTVVDPQILWAFVHAHEKYPEAGILGSKIYYYSQSEKIWFAGAQWLPEQAIFRHIGLGKLDNDSNWTEVKETDYICGCALLIKAEVVKKIGMLEPKYFLMWEETDWCYRAKRAEYKCILVPESKVWHKISASFSGGDKAPHYQYFWWRNRLLWVERNFSFWAAISIYKVIFRDILRQIRNYFNSPVNSQEKLKSQAALRGVKDYLFRKFGNINS</sequence>
<protein>
    <submittedName>
        <fullName evidence="6">Glycosyltransferase family 2 protein</fullName>
    </submittedName>
</protein>
<keyword evidence="7" id="KW-1185">Reference proteome</keyword>
<evidence type="ECO:0000256" key="1">
    <source>
        <dbReference type="ARBA" id="ARBA00004776"/>
    </source>
</evidence>
<reference evidence="6 7" key="1">
    <citation type="journal article" date="2021" name="Int. J. Syst. Evol. Microbiol.">
        <title>Amazonocrinis nigriterrae gen. nov., sp. nov., Atlanticothrix silvestris gen. nov., sp. nov. and Dendronalium phyllosphericum gen. nov., sp. nov., nostocacean cyanobacteria from Brazilian environments.</title>
        <authorList>
            <person name="Alvarenga D.O."/>
            <person name="Andreote A.P.D."/>
            <person name="Branco L.H.Z."/>
            <person name="Delbaje E."/>
            <person name="Cruz R.B."/>
            <person name="Varani A.M."/>
            <person name="Fiore M.F."/>
        </authorList>
    </citation>
    <scope>NUCLEOTIDE SEQUENCE [LARGE SCALE GENOMIC DNA]</scope>
    <source>
        <strain evidence="6 7">CENA357</strain>
    </source>
</reference>
<dbReference type="SUPFAM" id="SSF53448">
    <property type="entry name" value="Nucleotide-diphospho-sugar transferases"/>
    <property type="match status" value="1"/>
</dbReference>
<dbReference type="Gene3D" id="3.90.550.10">
    <property type="entry name" value="Spore Coat Polysaccharide Biosynthesis Protein SpsA, Chain A"/>
    <property type="match status" value="1"/>
</dbReference>
<organism evidence="6 7">
    <name type="scientific">Atlanticothrix silvestris CENA357</name>
    <dbReference type="NCBI Taxonomy" id="1725252"/>
    <lineage>
        <taxon>Bacteria</taxon>
        <taxon>Bacillati</taxon>
        <taxon>Cyanobacteriota</taxon>
        <taxon>Cyanophyceae</taxon>
        <taxon>Nostocales</taxon>
        <taxon>Nodulariaceae</taxon>
        <taxon>Atlanticothrix</taxon>
        <taxon>Atlanticothrix silvestris</taxon>
    </lineage>
</organism>
<dbReference type="RefSeq" id="WP_214439474.1">
    <property type="nucleotide sequence ID" value="NZ_JAECZB010000025.1"/>
</dbReference>
<dbReference type="Proteomes" id="UP000599391">
    <property type="component" value="Unassembled WGS sequence"/>
</dbReference>
<evidence type="ECO:0000313" key="7">
    <source>
        <dbReference type="Proteomes" id="UP000599391"/>
    </source>
</evidence>
<comment type="pathway">
    <text evidence="1">Cell wall biogenesis; cell wall polysaccharide biosynthesis.</text>
</comment>
<evidence type="ECO:0000256" key="3">
    <source>
        <dbReference type="ARBA" id="ARBA00022676"/>
    </source>
</evidence>
<comment type="similarity">
    <text evidence="2">Belongs to the glycosyltransferase 2 family.</text>
</comment>
<evidence type="ECO:0000313" key="6">
    <source>
        <dbReference type="EMBL" id="MBH8553185.1"/>
    </source>
</evidence>
<keyword evidence="3" id="KW-0328">Glycosyltransferase</keyword>
<comment type="caution">
    <text evidence="6">The sequence shown here is derived from an EMBL/GenBank/DDBJ whole genome shotgun (WGS) entry which is preliminary data.</text>
</comment>
<proteinExistence type="inferred from homology"/>
<gene>
    <name evidence="6" type="ORF">I8751_12550</name>
</gene>
<dbReference type="EMBL" id="JAECZB010000025">
    <property type="protein sequence ID" value="MBH8553185.1"/>
    <property type="molecule type" value="Genomic_DNA"/>
</dbReference>